<proteinExistence type="predicted"/>
<dbReference type="Pfam" id="PF18759">
    <property type="entry name" value="Plavaka"/>
    <property type="match status" value="2"/>
</dbReference>
<dbReference type="AlphaFoldDB" id="A0A4Y7T8N2"/>
<dbReference type="OrthoDB" id="3232986at2759"/>
<feature type="compositionally biased region" description="Polar residues" evidence="1">
    <location>
        <begin position="156"/>
        <end position="176"/>
    </location>
</feature>
<name>A0A4Y7T8N2_COPMI</name>
<keyword evidence="3" id="KW-1185">Reference proteome</keyword>
<dbReference type="InterPro" id="IPR041078">
    <property type="entry name" value="Plavaka"/>
</dbReference>
<feature type="region of interest" description="Disordered" evidence="1">
    <location>
        <begin position="156"/>
        <end position="212"/>
    </location>
</feature>
<evidence type="ECO:0000313" key="2">
    <source>
        <dbReference type="EMBL" id="TEB30513.1"/>
    </source>
</evidence>
<feature type="compositionally biased region" description="Pro residues" evidence="1">
    <location>
        <begin position="198"/>
        <end position="208"/>
    </location>
</feature>
<dbReference type="EMBL" id="QPFP01000023">
    <property type="protein sequence ID" value="TEB30513.1"/>
    <property type="molecule type" value="Genomic_DNA"/>
</dbReference>
<sequence length="820" mass="92681">MQTCAGCSRAGLTRTGYCSHLQQSTLPECLEEHWRVATLSLPNRDTPFDIDIDCTLPSSIRHTTLPSLPHSGGIDLAGDEDLAMDVEAGPVAQEEAGMDDGRLMEDVWGIRRDGPAFKEGDDEVPGPSGEDFETLNEELQCQLNFELEATWEPTREPTNAQAEDPQMQQTPIQQDDGSPVLIPAPEEEPGDNLGNLNNPPPPPPPPSLSSPVIIKYSQEHPGTHAGCAVSSADGEDKVYRQTVGTDENMWVLFTTKLDWEVAKWVKLRGPGSTAVSELLVIEGVVNALNLSFKNANELNKCINNHLPQHPQFERHEIIVAGKSFELYAHDIVECIRALWGDPEFAPYLVFEPEHHYANKNKTQQLYHDMHTGKWRWATHKQIERETGKKNVTVVPIIILSDKTQLTTFLFACSVGDYPEQTLIGAVKQGDGPVYPATCSNLDEEDPDWDFRDMDTVMEALDSLKEGATIFRQWCQEAGIKPVQDPFWKDLPFVHVNHSITPDLLHQLYQGVVKHLILWLHILFLKGISHLLRVTGTEHDQICRFLLASSLISAFLMGTPTFAFFELFEAFSTSSILLACLFRIQEALMLLMLPLRHSPTIETFSSILRSRLISAFQKYTRRLHIDMAKDAYRSTNHKDEYPQMTAWLDRQERIMLHSKYLQRRLDLRELPPLPIVPLITPPCILKMALHPTTNRVSFAGPIAEFGAVDFKLVLKRFIVHFRNPAFSKHQVEDHAATMTIPFEHVPVFHWIKFVSSDPHSLTPNAKFVVDSVHFLVHYKNQGLPSLQDYCIACVQCIFSLPPIADHLFHERTPPKHLAYID</sequence>
<protein>
    <submittedName>
        <fullName evidence="2">Uncharacterized protein</fullName>
    </submittedName>
</protein>
<evidence type="ECO:0000256" key="1">
    <source>
        <dbReference type="SAM" id="MobiDB-lite"/>
    </source>
</evidence>
<organism evidence="2 3">
    <name type="scientific">Coprinellus micaceus</name>
    <name type="common">Glistening ink-cap mushroom</name>
    <name type="synonym">Coprinus micaceus</name>
    <dbReference type="NCBI Taxonomy" id="71717"/>
    <lineage>
        <taxon>Eukaryota</taxon>
        <taxon>Fungi</taxon>
        <taxon>Dikarya</taxon>
        <taxon>Basidiomycota</taxon>
        <taxon>Agaricomycotina</taxon>
        <taxon>Agaricomycetes</taxon>
        <taxon>Agaricomycetidae</taxon>
        <taxon>Agaricales</taxon>
        <taxon>Agaricineae</taxon>
        <taxon>Psathyrellaceae</taxon>
        <taxon>Coprinellus</taxon>
    </lineage>
</organism>
<gene>
    <name evidence="2" type="ORF">FA13DRAFT_1792487</name>
</gene>
<comment type="caution">
    <text evidence="2">The sequence shown here is derived from an EMBL/GenBank/DDBJ whole genome shotgun (WGS) entry which is preliminary data.</text>
</comment>
<reference evidence="2 3" key="1">
    <citation type="journal article" date="2019" name="Nat. Ecol. Evol.">
        <title>Megaphylogeny resolves global patterns of mushroom evolution.</title>
        <authorList>
            <person name="Varga T."/>
            <person name="Krizsan K."/>
            <person name="Foldi C."/>
            <person name="Dima B."/>
            <person name="Sanchez-Garcia M."/>
            <person name="Sanchez-Ramirez S."/>
            <person name="Szollosi G.J."/>
            <person name="Szarkandi J.G."/>
            <person name="Papp V."/>
            <person name="Albert L."/>
            <person name="Andreopoulos W."/>
            <person name="Angelini C."/>
            <person name="Antonin V."/>
            <person name="Barry K.W."/>
            <person name="Bougher N.L."/>
            <person name="Buchanan P."/>
            <person name="Buyck B."/>
            <person name="Bense V."/>
            <person name="Catcheside P."/>
            <person name="Chovatia M."/>
            <person name="Cooper J."/>
            <person name="Damon W."/>
            <person name="Desjardin D."/>
            <person name="Finy P."/>
            <person name="Geml J."/>
            <person name="Haridas S."/>
            <person name="Hughes K."/>
            <person name="Justo A."/>
            <person name="Karasinski D."/>
            <person name="Kautmanova I."/>
            <person name="Kiss B."/>
            <person name="Kocsube S."/>
            <person name="Kotiranta H."/>
            <person name="LaButti K.M."/>
            <person name="Lechner B.E."/>
            <person name="Liimatainen K."/>
            <person name="Lipzen A."/>
            <person name="Lukacs Z."/>
            <person name="Mihaltcheva S."/>
            <person name="Morgado L.N."/>
            <person name="Niskanen T."/>
            <person name="Noordeloos M.E."/>
            <person name="Ohm R.A."/>
            <person name="Ortiz-Santana B."/>
            <person name="Ovrebo C."/>
            <person name="Racz N."/>
            <person name="Riley R."/>
            <person name="Savchenko A."/>
            <person name="Shiryaev A."/>
            <person name="Soop K."/>
            <person name="Spirin V."/>
            <person name="Szebenyi C."/>
            <person name="Tomsovsky M."/>
            <person name="Tulloss R.E."/>
            <person name="Uehling J."/>
            <person name="Grigoriev I.V."/>
            <person name="Vagvolgyi C."/>
            <person name="Papp T."/>
            <person name="Martin F.M."/>
            <person name="Miettinen O."/>
            <person name="Hibbett D.S."/>
            <person name="Nagy L.G."/>
        </authorList>
    </citation>
    <scope>NUCLEOTIDE SEQUENCE [LARGE SCALE GENOMIC DNA]</scope>
    <source>
        <strain evidence="2 3">FP101781</strain>
    </source>
</reference>
<dbReference type="Proteomes" id="UP000298030">
    <property type="component" value="Unassembled WGS sequence"/>
</dbReference>
<accession>A0A4Y7T8N2</accession>
<evidence type="ECO:0000313" key="3">
    <source>
        <dbReference type="Proteomes" id="UP000298030"/>
    </source>
</evidence>